<dbReference type="GO" id="GO:0050660">
    <property type="term" value="F:flavin adenine dinucleotide binding"/>
    <property type="evidence" value="ECO:0007669"/>
    <property type="project" value="InterPro"/>
</dbReference>
<comment type="function">
    <text evidence="7">Plays a role in the transport of magnesium and cobalt ions.</text>
</comment>
<evidence type="ECO:0000313" key="11">
    <source>
        <dbReference type="EMBL" id="KGE03908.1"/>
    </source>
</evidence>
<keyword evidence="12" id="KW-1185">Reference proteome</keyword>
<dbReference type="FunFam" id="3.10.580.10:FF:000002">
    <property type="entry name" value="Magnesium/cobalt efflux protein CorC"/>
    <property type="match status" value="1"/>
</dbReference>
<dbReference type="InterPro" id="IPR000644">
    <property type="entry name" value="CBS_dom"/>
</dbReference>
<dbReference type="SUPFAM" id="SSF56176">
    <property type="entry name" value="FAD-binding/transporter-associated domain-like"/>
    <property type="match status" value="1"/>
</dbReference>
<dbReference type="Gene3D" id="3.30.465.10">
    <property type="match status" value="1"/>
</dbReference>
<evidence type="ECO:0000256" key="3">
    <source>
        <dbReference type="ARBA" id="ARBA00022737"/>
    </source>
</evidence>
<dbReference type="EMBL" id="AUVB01000042">
    <property type="protein sequence ID" value="KGE03908.1"/>
    <property type="molecule type" value="Genomic_DNA"/>
</dbReference>
<reference evidence="11 12" key="1">
    <citation type="journal article" date="2014" name="Genome Announc.">
        <title>Genome Sequence of Gammaproteobacterial Pseudohaliea rubra Type Strain DSM 19751, Isolated from Coastal Seawater of the Mediterranean Sea.</title>
        <authorList>
            <person name="Spring S."/>
            <person name="Fiebig A."/>
            <person name="Riedel T."/>
            <person name="Goker M."/>
            <person name="Klenk H.P."/>
        </authorList>
    </citation>
    <scope>NUCLEOTIDE SEQUENCE [LARGE SCALE GENOMIC DNA]</scope>
    <source>
        <strain evidence="11 12">DSM 19751</strain>
    </source>
</reference>
<dbReference type="Proteomes" id="UP000029640">
    <property type="component" value="Unassembled WGS sequence"/>
</dbReference>
<dbReference type="RefSeq" id="WP_035514809.1">
    <property type="nucleotide sequence ID" value="NZ_KN234751.1"/>
</dbReference>
<dbReference type="PROSITE" id="PS51371">
    <property type="entry name" value="CBS"/>
    <property type="match status" value="2"/>
</dbReference>
<dbReference type="Pfam" id="PF03471">
    <property type="entry name" value="CorC_HlyC"/>
    <property type="match status" value="1"/>
</dbReference>
<dbReference type="PATRIC" id="fig|1265313.6.peg.1397"/>
<evidence type="ECO:0000256" key="4">
    <source>
        <dbReference type="ARBA" id="ARBA00022842"/>
    </source>
</evidence>
<keyword evidence="4" id="KW-0460">Magnesium</keyword>
<dbReference type="InterPro" id="IPR016169">
    <property type="entry name" value="FAD-bd_PCMH_sub2"/>
</dbReference>
<dbReference type="InterPro" id="IPR036318">
    <property type="entry name" value="FAD-bd_PCMH-like_sf"/>
</dbReference>
<proteinExistence type="inferred from homology"/>
<dbReference type="Gene3D" id="3.10.580.10">
    <property type="entry name" value="CBS-domain"/>
    <property type="match status" value="1"/>
</dbReference>
<dbReference type="PANTHER" id="PTHR22777:SF27">
    <property type="entry name" value="MAGNESIUM AND COBALT EFFLUX PROTEIN CORC"/>
    <property type="match status" value="1"/>
</dbReference>
<accession>A0A095VS32</accession>
<evidence type="ECO:0000256" key="9">
    <source>
        <dbReference type="PROSITE-ProRule" id="PRU00703"/>
    </source>
</evidence>
<dbReference type="GO" id="GO:0005886">
    <property type="term" value="C:plasma membrane"/>
    <property type="evidence" value="ECO:0007669"/>
    <property type="project" value="TreeGrafter"/>
</dbReference>
<dbReference type="HOGENOM" id="CLU_015237_3_0_6"/>
<dbReference type="STRING" id="1265313.HRUBRA_01413"/>
<name>A0A095VS32_9GAMM</name>
<gene>
    <name evidence="11" type="ORF">HRUBRA_01413</name>
</gene>
<protein>
    <recommendedName>
        <fullName evidence="8">Magnesium and cobalt efflux protein CorC</fullName>
    </recommendedName>
</protein>
<dbReference type="SMART" id="SM00116">
    <property type="entry name" value="CBS"/>
    <property type="match status" value="2"/>
</dbReference>
<keyword evidence="2" id="KW-0813">Transport</keyword>
<organism evidence="11 12">
    <name type="scientific">Pseudohaliea rubra DSM 19751</name>
    <dbReference type="NCBI Taxonomy" id="1265313"/>
    <lineage>
        <taxon>Bacteria</taxon>
        <taxon>Pseudomonadati</taxon>
        <taxon>Pseudomonadota</taxon>
        <taxon>Gammaproteobacteria</taxon>
        <taxon>Cellvibrionales</taxon>
        <taxon>Halieaceae</taxon>
        <taxon>Pseudohaliea</taxon>
    </lineage>
</organism>
<dbReference type="SMART" id="SM01091">
    <property type="entry name" value="CorC_HlyC"/>
    <property type="match status" value="1"/>
</dbReference>
<dbReference type="Pfam" id="PF21917">
    <property type="entry name" value="NMB0537_N"/>
    <property type="match status" value="1"/>
</dbReference>
<dbReference type="CDD" id="cd04590">
    <property type="entry name" value="CBS_pair_CorC_HlyC_assoc"/>
    <property type="match status" value="1"/>
</dbReference>
<dbReference type="eggNOG" id="COG4535">
    <property type="taxonomic scope" value="Bacteria"/>
</dbReference>
<sequence>MSDDRTGQDGDERSWLNKIGQLFSSEPRSRQDLEDVLSVAAENEVIDEDARSIIEGAMQVSDMQARDIMIPRAQMVVIKAESSLEEILPQIIRSAHSRYPVIGDNPDDVLGILLVKDLLPQILRKETDTFDIRDLLRPTVVVPESKRLNVLLREFRQNRNHMAIVIDEYGGVAGLVTIEDVLEEIVGEIEDETDVEEDQFIRRIGDDEYFIKALTPIEDFNEYFEAGFSDEEFDTIGGLVIHAFGHMPARNETTQVGSFEFKVINADQRKIHSLRMRPVDD</sequence>
<keyword evidence="3" id="KW-0677">Repeat</keyword>
<dbReference type="InterPro" id="IPR005170">
    <property type="entry name" value="Transptr-assoc_dom"/>
</dbReference>
<keyword evidence="5 9" id="KW-0129">CBS domain</keyword>
<dbReference type="PANTHER" id="PTHR22777">
    <property type="entry name" value="HEMOLYSIN-RELATED"/>
    <property type="match status" value="1"/>
</dbReference>
<dbReference type="InterPro" id="IPR046342">
    <property type="entry name" value="CBS_dom_sf"/>
</dbReference>
<feature type="domain" description="CBS" evidence="10">
    <location>
        <begin position="135"/>
        <end position="192"/>
    </location>
</feature>
<dbReference type="OrthoDB" id="9797674at2"/>
<dbReference type="AlphaFoldDB" id="A0A095VS32"/>
<dbReference type="InterPro" id="IPR044751">
    <property type="entry name" value="Ion_transp-like_CBS"/>
</dbReference>
<evidence type="ECO:0000256" key="5">
    <source>
        <dbReference type="ARBA" id="ARBA00023122"/>
    </source>
</evidence>
<feature type="domain" description="CBS" evidence="10">
    <location>
        <begin position="69"/>
        <end position="129"/>
    </location>
</feature>
<keyword evidence="6" id="KW-0170">Cobalt</keyword>
<dbReference type="SUPFAM" id="SSF54631">
    <property type="entry name" value="CBS-domain pair"/>
    <property type="match status" value="1"/>
</dbReference>
<dbReference type="InterPro" id="IPR054115">
    <property type="entry name" value="CorC_N"/>
</dbReference>
<evidence type="ECO:0000256" key="8">
    <source>
        <dbReference type="ARBA" id="ARBA00040729"/>
    </source>
</evidence>
<evidence type="ECO:0000256" key="1">
    <source>
        <dbReference type="ARBA" id="ARBA00006337"/>
    </source>
</evidence>
<evidence type="ECO:0000256" key="2">
    <source>
        <dbReference type="ARBA" id="ARBA00022448"/>
    </source>
</evidence>
<evidence type="ECO:0000256" key="6">
    <source>
        <dbReference type="ARBA" id="ARBA00023285"/>
    </source>
</evidence>
<comment type="caution">
    <text evidence="11">The sequence shown here is derived from an EMBL/GenBank/DDBJ whole genome shotgun (WGS) entry which is preliminary data.</text>
</comment>
<comment type="similarity">
    <text evidence="1">Belongs to the UPF0053 family.</text>
</comment>
<evidence type="ECO:0000259" key="10">
    <source>
        <dbReference type="PROSITE" id="PS51371"/>
    </source>
</evidence>
<evidence type="ECO:0000256" key="7">
    <source>
        <dbReference type="ARBA" id="ARBA00037273"/>
    </source>
</evidence>
<evidence type="ECO:0000313" key="12">
    <source>
        <dbReference type="Proteomes" id="UP000029640"/>
    </source>
</evidence>
<dbReference type="Pfam" id="PF00571">
    <property type="entry name" value="CBS"/>
    <property type="match status" value="2"/>
</dbReference>